<comment type="caution">
    <text evidence="4">The sequence shown here is derived from an EMBL/GenBank/DDBJ whole genome shotgun (WGS) entry which is preliminary data.</text>
</comment>
<dbReference type="Pfam" id="PF00226">
    <property type="entry name" value="DnaJ"/>
    <property type="match status" value="1"/>
</dbReference>
<evidence type="ECO:0000313" key="5">
    <source>
        <dbReference type="Proteomes" id="UP000693970"/>
    </source>
</evidence>
<protein>
    <submittedName>
        <fullName evidence="4">Molecular chaperone DnaJ</fullName>
    </submittedName>
</protein>
<dbReference type="SMART" id="SM00271">
    <property type="entry name" value="DnaJ"/>
    <property type="match status" value="1"/>
</dbReference>
<sequence>MKIGDHRPGEIFLLWLMLTCLLPYWRIAAIKIHPHRKKKPGNGGESSTSNNDNQFPWKQKPSWTWEEKKVMLEEQMRNVEQTVTYTSLSTFFRPVKLAFSRVASDAASIVDEIRPVKDIWDGLVEALPLFWKGYFNGFESMLDLSHKGYTQSGALGFLFGLTEGSIHFATMTATGAMAGIYQGIRGVERTLEAIRASRDGKTWDKKLREWFYYNLDNEAQSVLSNESDGKGTPPPKRHLRRRVKESTYYDILSVPVDASYSEIKKAYYHLALSVHPDKSDAISAEEQFRQLNTIYKTLMKEDSRSMYDQFGSCYVTQMSVNTDSAAQVDPYIFFSSLFGSHVVELYVGDLAIASMVDNILLLTERADPHAKSKSKGFWHESTQQVRRQVNIASHLRNRIESFVNDEVTLDEFQASCRVEADALAASLHKTFQTESMLHGISEGLLSETIELLVSNWARPMLSSFFEIRSLAKNIRVDRDLERAVRRAMIKYSRQPTDMAAVDHPENDTASDDCGMDEDGRDLDALLQALSVPNMWKVLVQFNLNDVSRTVREATRRVLDDCGANHELRVKKARALYALGREFHGAFQRQAKSSGIDDENISAELLHRAVKAALMESVVEDSLFK</sequence>
<reference evidence="4" key="2">
    <citation type="submission" date="2021-04" db="EMBL/GenBank/DDBJ databases">
        <authorList>
            <person name="Podell S."/>
        </authorList>
    </citation>
    <scope>NUCLEOTIDE SEQUENCE</scope>
    <source>
        <strain evidence="4">Hildebrandi</strain>
    </source>
</reference>
<dbReference type="InterPro" id="IPR001623">
    <property type="entry name" value="DnaJ_domain"/>
</dbReference>
<dbReference type="EMBL" id="JAGRRH010000013">
    <property type="protein sequence ID" value="KAG7359673.1"/>
    <property type="molecule type" value="Genomic_DNA"/>
</dbReference>
<dbReference type="InterPro" id="IPR052423">
    <property type="entry name" value="EMIR"/>
</dbReference>
<feature type="domain" description="J" evidence="2">
    <location>
        <begin position="247"/>
        <end position="311"/>
    </location>
</feature>
<evidence type="ECO:0000259" key="2">
    <source>
        <dbReference type="PROSITE" id="PS50076"/>
    </source>
</evidence>
<dbReference type="PANTHER" id="PTHR44094">
    <property type="entry name" value="DNAJ HEAT SHOCK N-TERMINAL DOMAIN-CONTAINING PROTEIN"/>
    <property type="match status" value="1"/>
</dbReference>
<organism evidence="4 5">
    <name type="scientific">Nitzschia inconspicua</name>
    <dbReference type="NCBI Taxonomy" id="303405"/>
    <lineage>
        <taxon>Eukaryota</taxon>
        <taxon>Sar</taxon>
        <taxon>Stramenopiles</taxon>
        <taxon>Ochrophyta</taxon>
        <taxon>Bacillariophyta</taxon>
        <taxon>Bacillariophyceae</taxon>
        <taxon>Bacillariophycidae</taxon>
        <taxon>Bacillariales</taxon>
        <taxon>Bacillariaceae</taxon>
        <taxon>Nitzschia</taxon>
    </lineage>
</organism>
<evidence type="ECO:0000313" key="3">
    <source>
        <dbReference type="EMBL" id="KAG7337377.1"/>
    </source>
</evidence>
<reference evidence="4" key="1">
    <citation type="journal article" date="2021" name="Sci. Rep.">
        <title>Diploid genomic architecture of Nitzschia inconspicua, an elite biomass production diatom.</title>
        <authorList>
            <person name="Oliver A."/>
            <person name="Podell S."/>
            <person name="Pinowska A."/>
            <person name="Traller J.C."/>
            <person name="Smith S.R."/>
            <person name="McClure R."/>
            <person name="Beliaev A."/>
            <person name="Bohutskyi P."/>
            <person name="Hill E.A."/>
            <person name="Rabines A."/>
            <person name="Zheng H."/>
            <person name="Allen L.Z."/>
            <person name="Kuo A."/>
            <person name="Grigoriev I.V."/>
            <person name="Allen A.E."/>
            <person name="Hazlebeck D."/>
            <person name="Allen E.E."/>
        </authorList>
    </citation>
    <scope>NUCLEOTIDE SEQUENCE</scope>
    <source>
        <strain evidence="4">Hildebrandi</strain>
    </source>
</reference>
<accession>A0A9K3LDV3</accession>
<name>A0A9K3LDV3_9STRA</name>
<gene>
    <name evidence="3" type="ORF">IV203_000026</name>
    <name evidence="4" type="ORF">IV203_034771</name>
</gene>
<dbReference type="AlphaFoldDB" id="A0A9K3LDV3"/>
<dbReference type="InterPro" id="IPR026894">
    <property type="entry name" value="DnaJ_X"/>
</dbReference>
<feature type="compositionally biased region" description="Polar residues" evidence="1">
    <location>
        <begin position="45"/>
        <end position="56"/>
    </location>
</feature>
<dbReference type="EMBL" id="JAGRRH010000086">
    <property type="protein sequence ID" value="KAG7337377.1"/>
    <property type="molecule type" value="Genomic_DNA"/>
</dbReference>
<evidence type="ECO:0000313" key="4">
    <source>
        <dbReference type="EMBL" id="KAG7359673.1"/>
    </source>
</evidence>
<dbReference type="Pfam" id="PF14308">
    <property type="entry name" value="DnaJ-X"/>
    <property type="match status" value="1"/>
</dbReference>
<dbReference type="Proteomes" id="UP000693970">
    <property type="component" value="Unassembled WGS sequence"/>
</dbReference>
<dbReference type="PROSITE" id="PS50076">
    <property type="entry name" value="DNAJ_2"/>
    <property type="match status" value="1"/>
</dbReference>
<dbReference type="OrthoDB" id="71009at2759"/>
<keyword evidence="5" id="KW-1185">Reference proteome</keyword>
<feature type="region of interest" description="Disordered" evidence="1">
    <location>
        <begin position="35"/>
        <end position="58"/>
    </location>
</feature>
<proteinExistence type="predicted"/>
<dbReference type="PANTHER" id="PTHR44094:SF8">
    <property type="entry name" value="DNAJ HEAT SHOCK N-TERMINAL DOMAIN-CONTAINING PROTEIN-RELATED"/>
    <property type="match status" value="1"/>
</dbReference>
<dbReference type="CDD" id="cd06257">
    <property type="entry name" value="DnaJ"/>
    <property type="match status" value="1"/>
</dbReference>
<evidence type="ECO:0000256" key="1">
    <source>
        <dbReference type="SAM" id="MobiDB-lite"/>
    </source>
</evidence>